<dbReference type="EMBL" id="JAVYJV010000018">
    <property type="protein sequence ID" value="KAK4346762.1"/>
    <property type="molecule type" value="Genomic_DNA"/>
</dbReference>
<accession>A0AAE1UX68</accession>
<sequence length="62" mass="7158">MIKEVEEERDTLKHKLKEIGDKITAMKQKLTKQERDCTKAKFNRLVITVLCVLAAKILFGIV</sequence>
<feature type="coiled-coil region" evidence="1">
    <location>
        <begin position="2"/>
        <end position="36"/>
    </location>
</feature>
<comment type="caution">
    <text evidence="3">The sequence shown here is derived from an EMBL/GenBank/DDBJ whole genome shotgun (WGS) entry which is preliminary data.</text>
</comment>
<keyword evidence="2" id="KW-0472">Membrane</keyword>
<evidence type="ECO:0000256" key="1">
    <source>
        <dbReference type="SAM" id="Coils"/>
    </source>
</evidence>
<evidence type="ECO:0000256" key="2">
    <source>
        <dbReference type="SAM" id="Phobius"/>
    </source>
</evidence>
<keyword evidence="2" id="KW-0812">Transmembrane</keyword>
<dbReference type="AlphaFoldDB" id="A0AAE1UX68"/>
<protein>
    <submittedName>
        <fullName evidence="3">Uncharacterized protein</fullName>
    </submittedName>
</protein>
<organism evidence="3 4">
    <name type="scientific">Anisodus tanguticus</name>
    <dbReference type="NCBI Taxonomy" id="243964"/>
    <lineage>
        <taxon>Eukaryota</taxon>
        <taxon>Viridiplantae</taxon>
        <taxon>Streptophyta</taxon>
        <taxon>Embryophyta</taxon>
        <taxon>Tracheophyta</taxon>
        <taxon>Spermatophyta</taxon>
        <taxon>Magnoliopsida</taxon>
        <taxon>eudicotyledons</taxon>
        <taxon>Gunneridae</taxon>
        <taxon>Pentapetalae</taxon>
        <taxon>asterids</taxon>
        <taxon>lamiids</taxon>
        <taxon>Solanales</taxon>
        <taxon>Solanaceae</taxon>
        <taxon>Solanoideae</taxon>
        <taxon>Hyoscyameae</taxon>
        <taxon>Anisodus</taxon>
    </lineage>
</organism>
<proteinExistence type="predicted"/>
<reference evidence="3" key="1">
    <citation type="submission" date="2023-12" db="EMBL/GenBank/DDBJ databases">
        <title>Genome assembly of Anisodus tanguticus.</title>
        <authorList>
            <person name="Wang Y.-J."/>
        </authorList>
    </citation>
    <scope>NUCLEOTIDE SEQUENCE</scope>
    <source>
        <strain evidence="3">KB-2021</strain>
        <tissue evidence="3">Leaf</tissue>
    </source>
</reference>
<keyword evidence="2" id="KW-1133">Transmembrane helix</keyword>
<name>A0AAE1UX68_9SOLA</name>
<keyword evidence="1" id="KW-0175">Coiled coil</keyword>
<keyword evidence="4" id="KW-1185">Reference proteome</keyword>
<evidence type="ECO:0000313" key="3">
    <source>
        <dbReference type="EMBL" id="KAK4346762.1"/>
    </source>
</evidence>
<evidence type="ECO:0000313" key="4">
    <source>
        <dbReference type="Proteomes" id="UP001291623"/>
    </source>
</evidence>
<dbReference type="Proteomes" id="UP001291623">
    <property type="component" value="Unassembled WGS sequence"/>
</dbReference>
<feature type="transmembrane region" description="Helical" evidence="2">
    <location>
        <begin position="42"/>
        <end position="61"/>
    </location>
</feature>
<gene>
    <name evidence="3" type="ORF">RND71_033101</name>
</gene>